<dbReference type="Proteomes" id="UP000054721">
    <property type="component" value="Unassembled WGS sequence"/>
</dbReference>
<dbReference type="EMBL" id="JYDW01001583">
    <property type="protein sequence ID" value="KRZ47011.1"/>
    <property type="molecule type" value="Genomic_DNA"/>
</dbReference>
<proteinExistence type="predicted"/>
<keyword evidence="2" id="KW-1185">Reference proteome</keyword>
<sequence length="43" mass="4909">MGTLVCPGFPMQRRNKFCHTTLPTSFLKDKCTSQDQLNYAESI</sequence>
<gene>
    <name evidence="1" type="ORF">T02_15516</name>
</gene>
<organism evidence="1 2">
    <name type="scientific">Trichinella nativa</name>
    <dbReference type="NCBI Taxonomy" id="6335"/>
    <lineage>
        <taxon>Eukaryota</taxon>
        <taxon>Metazoa</taxon>
        <taxon>Ecdysozoa</taxon>
        <taxon>Nematoda</taxon>
        <taxon>Enoplea</taxon>
        <taxon>Dorylaimia</taxon>
        <taxon>Trichinellida</taxon>
        <taxon>Trichinellidae</taxon>
        <taxon>Trichinella</taxon>
    </lineage>
</organism>
<name>A0A0V1KIJ4_9BILA</name>
<protein>
    <submittedName>
        <fullName evidence="1">Uncharacterized protein</fullName>
    </submittedName>
</protein>
<dbReference type="AlphaFoldDB" id="A0A0V1KIJ4"/>
<evidence type="ECO:0000313" key="2">
    <source>
        <dbReference type="Proteomes" id="UP000054721"/>
    </source>
</evidence>
<comment type="caution">
    <text evidence="1">The sequence shown here is derived from an EMBL/GenBank/DDBJ whole genome shotgun (WGS) entry which is preliminary data.</text>
</comment>
<accession>A0A0V1KIJ4</accession>
<evidence type="ECO:0000313" key="1">
    <source>
        <dbReference type="EMBL" id="KRZ47011.1"/>
    </source>
</evidence>
<reference evidence="1 2" key="1">
    <citation type="submission" date="2015-05" db="EMBL/GenBank/DDBJ databases">
        <title>Evolution of Trichinella species and genotypes.</title>
        <authorList>
            <person name="Korhonen P.K."/>
            <person name="Edoardo P."/>
            <person name="Giuseppe L.R."/>
            <person name="Gasser R.B."/>
        </authorList>
    </citation>
    <scope>NUCLEOTIDE SEQUENCE [LARGE SCALE GENOMIC DNA]</scope>
    <source>
        <strain evidence="1">ISS10</strain>
    </source>
</reference>